<feature type="transmembrane region" description="Helical" evidence="2">
    <location>
        <begin position="235"/>
        <end position="257"/>
    </location>
</feature>
<gene>
    <name evidence="4" type="ORF">ACHAWU_007493</name>
</gene>
<evidence type="ECO:0000313" key="4">
    <source>
        <dbReference type="EMBL" id="KAL3766458.1"/>
    </source>
</evidence>
<keyword evidence="2" id="KW-0812">Transmembrane</keyword>
<keyword evidence="2" id="KW-0472">Membrane</keyword>
<feature type="region of interest" description="Disordered" evidence="1">
    <location>
        <begin position="87"/>
        <end position="123"/>
    </location>
</feature>
<dbReference type="AlphaFoldDB" id="A0ABD3MRB0"/>
<reference evidence="4 5" key="1">
    <citation type="submission" date="2024-10" db="EMBL/GenBank/DDBJ databases">
        <title>Updated reference genomes for cyclostephanoid diatoms.</title>
        <authorList>
            <person name="Roberts W.R."/>
            <person name="Alverson A.J."/>
        </authorList>
    </citation>
    <scope>NUCLEOTIDE SEQUENCE [LARGE SCALE GENOMIC DNA]</scope>
    <source>
        <strain evidence="4 5">AJA232-27</strain>
    </source>
</reference>
<dbReference type="InterPro" id="IPR032816">
    <property type="entry name" value="VTT_dom"/>
</dbReference>
<feature type="transmembrane region" description="Helical" evidence="2">
    <location>
        <begin position="318"/>
        <end position="338"/>
    </location>
</feature>
<dbReference type="PANTHER" id="PTHR46826">
    <property type="match status" value="1"/>
</dbReference>
<protein>
    <recommendedName>
        <fullName evidence="3">VTT domain-containing protein</fullName>
    </recommendedName>
</protein>
<feature type="region of interest" description="Disordered" evidence="1">
    <location>
        <begin position="147"/>
        <end position="169"/>
    </location>
</feature>
<feature type="transmembrane region" description="Helical" evidence="2">
    <location>
        <begin position="350"/>
        <end position="368"/>
    </location>
</feature>
<evidence type="ECO:0000256" key="2">
    <source>
        <dbReference type="SAM" id="Phobius"/>
    </source>
</evidence>
<feature type="transmembrane region" description="Helical" evidence="2">
    <location>
        <begin position="179"/>
        <end position="197"/>
    </location>
</feature>
<evidence type="ECO:0000256" key="1">
    <source>
        <dbReference type="SAM" id="MobiDB-lite"/>
    </source>
</evidence>
<organism evidence="4 5">
    <name type="scientific">Discostella pseudostelligera</name>
    <dbReference type="NCBI Taxonomy" id="259834"/>
    <lineage>
        <taxon>Eukaryota</taxon>
        <taxon>Sar</taxon>
        <taxon>Stramenopiles</taxon>
        <taxon>Ochrophyta</taxon>
        <taxon>Bacillariophyta</taxon>
        <taxon>Coscinodiscophyceae</taxon>
        <taxon>Thalassiosirophycidae</taxon>
        <taxon>Stephanodiscales</taxon>
        <taxon>Stephanodiscaceae</taxon>
        <taxon>Discostella</taxon>
    </lineage>
</organism>
<proteinExistence type="predicted"/>
<keyword evidence="2" id="KW-1133">Transmembrane helix</keyword>
<dbReference type="InterPro" id="IPR053240">
    <property type="entry name" value="VTT_domain"/>
</dbReference>
<dbReference type="PANTHER" id="PTHR46826:SF1">
    <property type="entry name" value="TVP38_TMEM64 FAMILY MEMBRANE PROTEIN YDJX"/>
    <property type="match status" value="1"/>
</dbReference>
<dbReference type="Proteomes" id="UP001530293">
    <property type="component" value="Unassembled WGS sequence"/>
</dbReference>
<dbReference type="EMBL" id="JALLBG020000085">
    <property type="protein sequence ID" value="KAL3766458.1"/>
    <property type="molecule type" value="Genomic_DNA"/>
</dbReference>
<feature type="transmembrane region" description="Helical" evidence="2">
    <location>
        <begin position="263"/>
        <end position="288"/>
    </location>
</feature>
<feature type="domain" description="VTT" evidence="3">
    <location>
        <begin position="256"/>
        <end position="370"/>
    </location>
</feature>
<name>A0ABD3MRB0_9STRA</name>
<comment type="caution">
    <text evidence="4">The sequence shown here is derived from an EMBL/GenBank/DDBJ whole genome shotgun (WGS) entry which is preliminary data.</text>
</comment>
<evidence type="ECO:0000259" key="3">
    <source>
        <dbReference type="Pfam" id="PF09335"/>
    </source>
</evidence>
<evidence type="ECO:0000313" key="5">
    <source>
        <dbReference type="Proteomes" id="UP001530293"/>
    </source>
</evidence>
<sequence>MSHIKDDTDASIFQNSVFDWGSRWGSKNSLYGLDDDDESGVVVSLRDVNVAHSFLAPESYYMRRPSSRRISCDGRSIIQSTRSILLSSSKSSSTRPETTINSVLRKDNGQNNPKCNTTTTEVSSAKSKKYNFSQLVDDVWANEGGGGTSSSLSSSSIDSDVHGIKDTSASSESTETTKWILIGGTVLVLAAAWWLAVTMGNELGIDLEFGELMKDPSSSLETILKSLETMDAQKGMIYFSSFYILAEILAIPAVPILTASSGYLFGLLPGTATCLFSAVIAASISFVIGRTCLRGYVEGVLADNPKFRAMDRAIDKGGFKLMLITRLSPLFPFALSNYLFGASSIQFPNYFFGTLFGFLPGTFAYVYAGSVGG</sequence>
<keyword evidence="5" id="KW-1185">Reference proteome</keyword>
<accession>A0ABD3MRB0</accession>
<feature type="compositionally biased region" description="Polar residues" evidence="1">
    <location>
        <begin position="109"/>
        <end position="123"/>
    </location>
</feature>
<dbReference type="Pfam" id="PF09335">
    <property type="entry name" value="VTT_dom"/>
    <property type="match status" value="1"/>
</dbReference>